<organism evidence="1 2">
    <name type="scientific">Nephila pilipes</name>
    <name type="common">Giant wood spider</name>
    <name type="synonym">Nephila maculata</name>
    <dbReference type="NCBI Taxonomy" id="299642"/>
    <lineage>
        <taxon>Eukaryota</taxon>
        <taxon>Metazoa</taxon>
        <taxon>Ecdysozoa</taxon>
        <taxon>Arthropoda</taxon>
        <taxon>Chelicerata</taxon>
        <taxon>Arachnida</taxon>
        <taxon>Araneae</taxon>
        <taxon>Araneomorphae</taxon>
        <taxon>Entelegynae</taxon>
        <taxon>Araneoidea</taxon>
        <taxon>Nephilidae</taxon>
        <taxon>Nephila</taxon>
    </lineage>
</organism>
<name>A0A8X6UC50_NEPPI</name>
<dbReference type="GO" id="GO:0032589">
    <property type="term" value="C:neuron projection membrane"/>
    <property type="evidence" value="ECO:0007669"/>
    <property type="project" value="TreeGrafter"/>
</dbReference>
<evidence type="ECO:0000313" key="2">
    <source>
        <dbReference type="Proteomes" id="UP000887013"/>
    </source>
</evidence>
<sequence length="133" mass="15666">MDTQTLLTIHKHVITRDKRIRVTNNNLQWNLHISKVEEKDKGYYMCQINTEPMVSQLGYLDVMALSEEFKTSFTDFRKTKNLLLIVEIHWHLKPTIILELAAELFDKLIDIKRISPKKLILKKGGKNRKYAKS</sequence>
<gene>
    <name evidence="1" type="primary">AVEN_137384_1</name>
    <name evidence="1" type="ORF">NPIL_17701</name>
</gene>
<dbReference type="AlphaFoldDB" id="A0A8X6UC50"/>
<dbReference type="OrthoDB" id="6426602at2759"/>
<dbReference type="Gene3D" id="2.60.40.10">
    <property type="entry name" value="Immunoglobulins"/>
    <property type="match status" value="1"/>
</dbReference>
<proteinExistence type="predicted"/>
<dbReference type="EMBL" id="BMAW01027529">
    <property type="protein sequence ID" value="GFU02579.1"/>
    <property type="molecule type" value="Genomic_DNA"/>
</dbReference>
<dbReference type="PANTHER" id="PTHR23279">
    <property type="entry name" value="DEFECTIVE PROBOSCIS EXTENSION RESPONSE DPR -RELATED"/>
    <property type="match status" value="1"/>
</dbReference>
<dbReference type="PANTHER" id="PTHR23279:SF36">
    <property type="entry name" value="DEFECTIVE PROBOSCIS EXTENSION RESPONSE 9, ISOFORM A"/>
    <property type="match status" value="1"/>
</dbReference>
<protein>
    <submittedName>
        <fullName evidence="1">Ig domain-containing protein</fullName>
    </submittedName>
</protein>
<dbReference type="InterPro" id="IPR036179">
    <property type="entry name" value="Ig-like_dom_sf"/>
</dbReference>
<comment type="caution">
    <text evidence="1">The sequence shown here is derived from an EMBL/GenBank/DDBJ whole genome shotgun (WGS) entry which is preliminary data.</text>
</comment>
<dbReference type="SUPFAM" id="SSF48726">
    <property type="entry name" value="Immunoglobulin"/>
    <property type="match status" value="1"/>
</dbReference>
<dbReference type="InterPro" id="IPR013783">
    <property type="entry name" value="Ig-like_fold"/>
</dbReference>
<keyword evidence="2" id="KW-1185">Reference proteome</keyword>
<dbReference type="InterPro" id="IPR037448">
    <property type="entry name" value="Zig-8"/>
</dbReference>
<evidence type="ECO:0000313" key="1">
    <source>
        <dbReference type="EMBL" id="GFU02579.1"/>
    </source>
</evidence>
<dbReference type="GO" id="GO:0050808">
    <property type="term" value="P:synapse organization"/>
    <property type="evidence" value="ECO:0007669"/>
    <property type="project" value="TreeGrafter"/>
</dbReference>
<dbReference type="Proteomes" id="UP000887013">
    <property type="component" value="Unassembled WGS sequence"/>
</dbReference>
<accession>A0A8X6UC50</accession>
<reference evidence="1" key="1">
    <citation type="submission" date="2020-08" db="EMBL/GenBank/DDBJ databases">
        <title>Multicomponent nature underlies the extraordinary mechanical properties of spider dragline silk.</title>
        <authorList>
            <person name="Kono N."/>
            <person name="Nakamura H."/>
            <person name="Mori M."/>
            <person name="Yoshida Y."/>
            <person name="Ohtoshi R."/>
            <person name="Malay A.D."/>
            <person name="Moran D.A.P."/>
            <person name="Tomita M."/>
            <person name="Numata K."/>
            <person name="Arakawa K."/>
        </authorList>
    </citation>
    <scope>NUCLEOTIDE SEQUENCE</scope>
</reference>